<evidence type="ECO:0000256" key="1">
    <source>
        <dbReference type="SAM" id="MobiDB-lite"/>
    </source>
</evidence>
<dbReference type="EMBL" id="JAEHOC010000002">
    <property type="protein sequence ID" value="KAG2444962.1"/>
    <property type="molecule type" value="Genomic_DNA"/>
</dbReference>
<proteinExistence type="predicted"/>
<accession>A0A835WCN7</accession>
<feature type="region of interest" description="Disordered" evidence="1">
    <location>
        <begin position="1399"/>
        <end position="1434"/>
    </location>
</feature>
<sequence length="1967" mass="189984">MITAQPVNITLQYGAGLTKTVSKAASNISTCMSFQVPLLDGVDGSGCSTQRVNAIDLALNNTANSTSSDNSTSYCRFELTFAGELSSGTLTQVASSRPDIAPRLVSATADAYVLTTPYRLFVSSAGSSSSSSSSAPGCDVVQGAAASALMKAWAGATGAVSTACTLNPGALLDSPPTGGGGSSSAGNGSAIPACADTAALLYGWLNVSLLYSPAAWQAASPYGAVLAAQAGALAAALRDAGVGVGVDMSGSGLCTAADAPARVSTRVMLALAPVAPNSTSNSTASPGASACAPLSAAALSRFQEEAEAVATPLNPNLAPSPNPNLNLDLGFAPPPPGGKTQQQQDPAPDQPQHSAVGDGDASTSVGNATLVGNAAGSSSGKGGIPAWVWVVVAAGAVLMLTGCFVLGGFVRRRKGRRLYRQDRAATSAEMRAAAEGGNMVVALPPTDPGDRELALAAAAAAATAVSPAERRLSQLQMSFPAAGGAGVAASGASFSGVIGAGGGGATGSGGASYTAAAAAAAAADGRDRSVNLRRSSIVSVGDIDASVHGGRGGSLRGGAFSRSSIDAAAATAAASADAEGSPRSLLLAKSIRNRSVELAAAGIHVGADRDDSASGDVAAAASRSLPLRGLLPPDALHAVEDHELEAQRLTTAAVGSRGPSRMPSFSEAGAAGAAAAVGPNLHLDPAAAAAAAALGVRSHRSRRGSVHRGSSSYRLAASPVVVSAASASGAAPPLGSARSRRASMPTLMGSDLLAMAAAAGPSGGGGGGGEAMIAGAAAAVAGSASMGGDAGAARPSGGAAARRRFSAVSFASGPQPFLPSHAAGSMAGVAAYRLRDGLDSDGDGATGAATASGILLRPASKPSGPLLISSSRAAFLSLAALRSDGHSRLSRTDLAAGAAAAAAAAAAAGGRSASGAGVVDVPGHGGGMASRASSRVISRPAWIGLGGERDSNASGGAGSSGPLSPSAQPAVISASQVMLDTHAAGIGANGAGGAGPSLFGRTSSPPSVAAQTPQSAAGTTAGTTAGGGGGGGAMDTVSGGRARWASLMGTGATGTLSSGFSRSRFSVSQVSATQVPVQVTTPAAAVALAAASGGRHRSRSTDAVGWPALGGPSPHTRLRAVLASAGMGPAPLAATPEPEDAAAATATAASSAVTESPDVSGSIRARDASIDGGGGGSVEAGGSSGSKRPSLAGALTRSITLGLSRTRRASVHALTNMLSGSFRRAPPTASVSPDNTTRVRPATGAAESSVHGGGAGDGGGGATAAHSPPSATEPNRLRSQPGYMDLDAGGLPSDTDVGGAASAPLLRLPGAGSAASPRVAASPLASVLSGSASRAASGVGSAVSSTSHAQLQALRSPSFDGGASSGAAAAAAAAAAAFGSPDLAPAAAISLRQAAGLKHDPEPAAGAPAATASAAAQERELRAPPPPASAQPPYALTPAAQLARSGPAPPSLTLGMALPAGASADLDNDDDGGLERDFMMESLLPPPPSGSSNAGPLSTLVTQNTSNMDDLAAAMASSGSGGRGSAAAAAGVWAGRRAPAPSGKSGRGGAAAAALLGAGSDSSAAGGASGAGSGRMGAAADGSSLVRGFSGLLDSNPGRAVAAGGRPVAMPALRDNPLAHQTSSSLLFNTAMLGGPDGADGAATEAAAVAAATAPNAPASASVAPLAAPVAPVLLQSASSSLVSIAGGGASTAGGGAAPAAERPRAAPPAPTPETDCGTSLLVSYQRLEELTNDLLLVPRLQPPSPQAQQSPKQQRPACGPALQFQSRQSLKVPRVNVAPSPSVGDSSGPVTSASFTGLSSVLFGDAAAPPPPTSARPVSPVGMLGFASPAARKHPAAWQQQEQQQEQQQQLQQQQNDNTASLAPAPDASGTGTAVETQGSPDTTAAATANAAATATANPAAAPAKAAAAAEDDWKPPGWSPSEELERQRRRLAAQRQRLGQQQGRLNQQQERLAAQRQQQQQQQQP</sequence>
<keyword evidence="2" id="KW-1133">Transmembrane helix</keyword>
<feature type="compositionally biased region" description="Gly residues" evidence="1">
    <location>
        <begin position="1171"/>
        <end position="1184"/>
    </location>
</feature>
<feature type="compositionally biased region" description="Low complexity" evidence="1">
    <location>
        <begin position="338"/>
        <end position="352"/>
    </location>
</feature>
<feature type="compositionally biased region" description="Low complexity" evidence="1">
    <location>
        <begin position="1404"/>
        <end position="1416"/>
    </location>
</feature>
<feature type="compositionally biased region" description="Low complexity" evidence="1">
    <location>
        <begin position="312"/>
        <end position="329"/>
    </location>
</feature>
<dbReference type="OrthoDB" id="10678941at2759"/>
<evidence type="ECO:0000256" key="2">
    <source>
        <dbReference type="SAM" id="Phobius"/>
    </source>
</evidence>
<feature type="region of interest" description="Disordered" evidence="1">
    <location>
        <begin position="1221"/>
        <end position="1296"/>
    </location>
</feature>
<protein>
    <submittedName>
        <fullName evidence="3">Uncharacterized protein</fullName>
    </submittedName>
</protein>
<feature type="compositionally biased region" description="Polar residues" evidence="1">
    <location>
        <begin position="1000"/>
        <end position="1015"/>
    </location>
</feature>
<feature type="compositionally biased region" description="Polar residues" evidence="1">
    <location>
        <begin position="1229"/>
        <end position="1238"/>
    </location>
</feature>
<keyword evidence="2" id="KW-0812">Transmembrane</keyword>
<keyword evidence="4" id="KW-1185">Reference proteome</keyword>
<reference evidence="3" key="1">
    <citation type="journal article" date="2020" name="bioRxiv">
        <title>Comparative genomics of Chlamydomonas.</title>
        <authorList>
            <person name="Craig R.J."/>
            <person name="Hasan A.R."/>
            <person name="Ness R.W."/>
            <person name="Keightley P.D."/>
        </authorList>
    </citation>
    <scope>NUCLEOTIDE SEQUENCE</scope>
    <source>
        <strain evidence="3">SAG 7.73</strain>
    </source>
</reference>
<dbReference type="Proteomes" id="UP000650467">
    <property type="component" value="Unassembled WGS sequence"/>
</dbReference>
<gene>
    <name evidence="3" type="ORF">HXX76_001697</name>
</gene>
<name>A0A835WCN7_CHLIN</name>
<feature type="region of interest" description="Disordered" evidence="1">
    <location>
        <begin position="995"/>
        <end position="1037"/>
    </location>
</feature>
<feature type="compositionally biased region" description="Polar residues" evidence="1">
    <location>
        <begin position="1871"/>
        <end position="1883"/>
    </location>
</feature>
<feature type="region of interest" description="Disordered" evidence="1">
    <location>
        <begin position="947"/>
        <end position="968"/>
    </location>
</feature>
<feature type="region of interest" description="Disordered" evidence="1">
    <location>
        <begin position="1740"/>
        <end position="1763"/>
    </location>
</feature>
<feature type="compositionally biased region" description="Low complexity" evidence="1">
    <location>
        <begin position="1840"/>
        <end position="1856"/>
    </location>
</feature>
<feature type="compositionally biased region" description="Low complexity" evidence="1">
    <location>
        <begin position="1935"/>
        <end position="1967"/>
    </location>
</feature>
<feature type="region of interest" description="Disordered" evidence="1">
    <location>
        <begin position="1129"/>
        <end position="1191"/>
    </location>
</feature>
<feature type="compositionally biased region" description="Low complexity" evidence="1">
    <location>
        <begin position="1129"/>
        <end position="1157"/>
    </location>
</feature>
<organism evidence="3 4">
    <name type="scientific">Chlamydomonas incerta</name>
    <dbReference type="NCBI Taxonomy" id="51695"/>
    <lineage>
        <taxon>Eukaryota</taxon>
        <taxon>Viridiplantae</taxon>
        <taxon>Chlorophyta</taxon>
        <taxon>core chlorophytes</taxon>
        <taxon>Chlorophyceae</taxon>
        <taxon>CS clade</taxon>
        <taxon>Chlamydomonadales</taxon>
        <taxon>Chlamydomonadaceae</taxon>
        <taxon>Chlamydomonas</taxon>
    </lineage>
</organism>
<keyword evidence="2" id="KW-0472">Membrane</keyword>
<evidence type="ECO:0000313" key="4">
    <source>
        <dbReference type="Proteomes" id="UP000650467"/>
    </source>
</evidence>
<feature type="region of interest" description="Disordered" evidence="1">
    <location>
        <begin position="312"/>
        <end position="364"/>
    </location>
</feature>
<comment type="caution">
    <text evidence="3">The sequence shown here is derived from an EMBL/GenBank/DDBJ whole genome shotgun (WGS) entry which is preliminary data.</text>
</comment>
<feature type="compositionally biased region" description="Low complexity" evidence="1">
    <location>
        <begin position="1884"/>
        <end position="1910"/>
    </location>
</feature>
<feature type="compositionally biased region" description="Gly residues" evidence="1">
    <location>
        <begin position="1251"/>
        <end position="1262"/>
    </location>
</feature>
<feature type="compositionally biased region" description="Low complexity" evidence="1">
    <location>
        <begin position="1747"/>
        <end position="1758"/>
    </location>
</feature>
<feature type="compositionally biased region" description="Gly residues" evidence="1">
    <location>
        <begin position="1688"/>
        <end position="1697"/>
    </location>
</feature>
<feature type="compositionally biased region" description="Low complexity" evidence="1">
    <location>
        <begin position="1778"/>
        <end position="1792"/>
    </location>
</feature>
<evidence type="ECO:0000313" key="3">
    <source>
        <dbReference type="EMBL" id="KAG2444962.1"/>
    </source>
</evidence>
<feature type="compositionally biased region" description="Gly residues" evidence="1">
    <location>
        <begin position="1024"/>
        <end position="1033"/>
    </location>
</feature>
<feature type="region of interest" description="Disordered" evidence="1">
    <location>
        <begin position="1688"/>
        <end position="1718"/>
    </location>
</feature>
<feature type="region of interest" description="Disordered" evidence="1">
    <location>
        <begin position="1462"/>
        <end position="1501"/>
    </location>
</feature>
<feature type="region of interest" description="Disordered" evidence="1">
    <location>
        <begin position="1773"/>
        <end position="1792"/>
    </location>
</feature>
<feature type="transmembrane region" description="Helical" evidence="2">
    <location>
        <begin position="386"/>
        <end position="410"/>
    </location>
</feature>
<feature type="region of interest" description="Disordered" evidence="1">
    <location>
        <begin position="1809"/>
        <end position="1967"/>
    </location>
</feature>